<comment type="caution">
    <text evidence="1">The sequence shown here is derived from an EMBL/GenBank/DDBJ whole genome shotgun (WGS) entry which is preliminary data.</text>
</comment>
<evidence type="ECO:0000313" key="2">
    <source>
        <dbReference type="Proteomes" id="UP000249239"/>
    </source>
</evidence>
<evidence type="ECO:0000313" key="1">
    <source>
        <dbReference type="EMBL" id="PZX10578.1"/>
    </source>
</evidence>
<keyword evidence="2" id="KW-1185">Reference proteome</keyword>
<dbReference type="EMBL" id="QKZK01000050">
    <property type="protein sequence ID" value="PZX10578.1"/>
    <property type="molecule type" value="Genomic_DNA"/>
</dbReference>
<gene>
    <name evidence="1" type="ORF">LX69_03350</name>
</gene>
<reference evidence="1 2" key="1">
    <citation type="submission" date="2018-06" db="EMBL/GenBank/DDBJ databases">
        <title>Genomic Encyclopedia of Archaeal and Bacterial Type Strains, Phase II (KMG-II): from individual species to whole genera.</title>
        <authorList>
            <person name="Goeker M."/>
        </authorList>
    </citation>
    <scope>NUCLEOTIDE SEQUENCE [LARGE SCALE GENOMIC DNA]</scope>
    <source>
        <strain evidence="1 2">DSM 6779</strain>
    </source>
</reference>
<organism evidence="1 2">
    <name type="scientific">Breznakibacter xylanolyticus</name>
    <dbReference type="NCBI Taxonomy" id="990"/>
    <lineage>
        <taxon>Bacteria</taxon>
        <taxon>Pseudomonadati</taxon>
        <taxon>Bacteroidota</taxon>
        <taxon>Bacteroidia</taxon>
        <taxon>Marinilabiliales</taxon>
        <taxon>Marinilabiliaceae</taxon>
        <taxon>Breznakibacter</taxon>
    </lineage>
</organism>
<protein>
    <submittedName>
        <fullName evidence="1">Uncharacterized protein</fullName>
    </submittedName>
</protein>
<proteinExistence type="predicted"/>
<sequence length="61" mass="7043">MIRLPFFMCDGVFNEHRGTKSQIFMKLCCAFEIRLNLCSNKNADNSKELYSSASEKNNSLF</sequence>
<dbReference type="AlphaFoldDB" id="A0A2W7MRP0"/>
<dbReference type="Proteomes" id="UP000249239">
    <property type="component" value="Unassembled WGS sequence"/>
</dbReference>
<name>A0A2W7MRP0_9BACT</name>
<accession>A0A2W7MRP0</accession>